<evidence type="ECO:0000313" key="3">
    <source>
        <dbReference type="Proteomes" id="UP001286313"/>
    </source>
</evidence>
<evidence type="ECO:0000256" key="1">
    <source>
        <dbReference type="SAM" id="Phobius"/>
    </source>
</evidence>
<keyword evidence="1" id="KW-0472">Membrane</keyword>
<organism evidence="2 3">
    <name type="scientific">Petrolisthes cinctipes</name>
    <name type="common">Flat porcelain crab</name>
    <dbReference type="NCBI Taxonomy" id="88211"/>
    <lineage>
        <taxon>Eukaryota</taxon>
        <taxon>Metazoa</taxon>
        <taxon>Ecdysozoa</taxon>
        <taxon>Arthropoda</taxon>
        <taxon>Crustacea</taxon>
        <taxon>Multicrustacea</taxon>
        <taxon>Malacostraca</taxon>
        <taxon>Eumalacostraca</taxon>
        <taxon>Eucarida</taxon>
        <taxon>Decapoda</taxon>
        <taxon>Pleocyemata</taxon>
        <taxon>Anomura</taxon>
        <taxon>Galatheoidea</taxon>
        <taxon>Porcellanidae</taxon>
        <taxon>Petrolisthes</taxon>
    </lineage>
</organism>
<proteinExistence type="predicted"/>
<dbReference type="Proteomes" id="UP001286313">
    <property type="component" value="Unassembled WGS sequence"/>
</dbReference>
<comment type="caution">
    <text evidence="2">The sequence shown here is derived from an EMBL/GenBank/DDBJ whole genome shotgun (WGS) entry which is preliminary data.</text>
</comment>
<accession>A0AAE1KWR3</accession>
<gene>
    <name evidence="2" type="ORF">Pcinc_008140</name>
</gene>
<evidence type="ECO:0000313" key="2">
    <source>
        <dbReference type="EMBL" id="KAK3887769.1"/>
    </source>
</evidence>
<protein>
    <submittedName>
        <fullName evidence="2">Uncharacterized protein</fullName>
    </submittedName>
</protein>
<dbReference type="AlphaFoldDB" id="A0AAE1KWR3"/>
<feature type="transmembrane region" description="Helical" evidence="1">
    <location>
        <begin position="86"/>
        <end position="105"/>
    </location>
</feature>
<reference evidence="2" key="1">
    <citation type="submission" date="2023-10" db="EMBL/GenBank/DDBJ databases">
        <title>Genome assemblies of two species of porcelain crab, Petrolisthes cinctipes and Petrolisthes manimaculis (Anomura: Porcellanidae).</title>
        <authorList>
            <person name="Angst P."/>
        </authorList>
    </citation>
    <scope>NUCLEOTIDE SEQUENCE</scope>
    <source>
        <strain evidence="2">PB745_01</strain>
        <tissue evidence="2">Gill</tissue>
    </source>
</reference>
<keyword evidence="1" id="KW-0812">Transmembrane</keyword>
<keyword evidence="1" id="KW-1133">Transmembrane helix</keyword>
<name>A0AAE1KWR3_PETCI</name>
<keyword evidence="3" id="KW-1185">Reference proteome</keyword>
<dbReference type="EMBL" id="JAWQEG010000610">
    <property type="protein sequence ID" value="KAK3887769.1"/>
    <property type="molecule type" value="Genomic_DNA"/>
</dbReference>
<sequence>MQNRIEARQKKNVPVPGWKCASQPRVEVCQPAHQPVPATPRGTCCWWPLLLRHPMQQVTCCASSPSCPLLTFLTSYCLSLSTFSSAFSASCSCVVICFALLLFPASPV</sequence>